<feature type="transmembrane region" description="Helical" evidence="1">
    <location>
        <begin position="12"/>
        <end position="28"/>
    </location>
</feature>
<feature type="transmembrane region" description="Helical" evidence="1">
    <location>
        <begin position="83"/>
        <end position="102"/>
    </location>
</feature>
<feature type="transmembrane region" description="Helical" evidence="1">
    <location>
        <begin position="166"/>
        <end position="199"/>
    </location>
</feature>
<feature type="transmembrane region" description="Helical" evidence="1">
    <location>
        <begin position="34"/>
        <end position="53"/>
    </location>
</feature>
<sequence>MLKSTYCKNINSVIIWIQILILSISFFNPSDKPAILIFFLPFFALFMMNMLVLQNKSSKKIIFLFALSSLWMLPHSFCRFNNIQISTTLSYSILVIIFIFLLSQKEKHLFLPNIAIVALLSCFFIFADLLEAFVILFLATIFVHNMKKNIEISKLMSETILKSQFFSAYILLTITAIASLIILGVTSFFGISILVFILIEIEEIIKFNSQMDYYNSPELIQEIALEKIKISSNQNMILSEYLHDDVLQNILYIRRKIYDVKNISDNTAPAEIEDCIHALDDTVNSIRNEMDYISPNISTNISLKKNFLQAINKVKKLYDKNILLEFYCDENLFLTRPFDEITYRIIKELSNNIYKHTDSTFAEIRVELIDDILFINSRNDSGNIVDLENCLKSNRGLGFIKKTISDINGDMVINNLEPNGVSIDIKFKIKRSDFFENIID</sequence>
<proteinExistence type="predicted"/>
<keyword evidence="1" id="KW-0812">Transmembrane</keyword>
<keyword evidence="1" id="KW-0472">Membrane</keyword>
<dbReference type="RefSeq" id="WP_154536912.1">
    <property type="nucleotide sequence ID" value="NZ_VUNE01000001.1"/>
</dbReference>
<gene>
    <name evidence="2" type="ORF">FYJ71_00570</name>
</gene>
<evidence type="ECO:0000256" key="1">
    <source>
        <dbReference type="SAM" id="Phobius"/>
    </source>
</evidence>
<evidence type="ECO:0000313" key="3">
    <source>
        <dbReference type="Proteomes" id="UP000440713"/>
    </source>
</evidence>
<organism evidence="2 3">
    <name type="scientific">Peptostreptococcus porci</name>
    <dbReference type="NCBI Taxonomy" id="2652282"/>
    <lineage>
        <taxon>Bacteria</taxon>
        <taxon>Bacillati</taxon>
        <taxon>Bacillota</taxon>
        <taxon>Clostridia</taxon>
        <taxon>Peptostreptococcales</taxon>
        <taxon>Peptostreptococcaceae</taxon>
        <taxon>Peptostreptococcus</taxon>
    </lineage>
</organism>
<keyword evidence="3" id="KW-1185">Reference proteome</keyword>
<dbReference type="Gene3D" id="3.30.565.10">
    <property type="entry name" value="Histidine kinase-like ATPase, C-terminal domain"/>
    <property type="match status" value="1"/>
</dbReference>
<dbReference type="InterPro" id="IPR036890">
    <property type="entry name" value="HATPase_C_sf"/>
</dbReference>
<name>A0A6N7X9Z5_9FIRM</name>
<dbReference type="SUPFAM" id="SSF55874">
    <property type="entry name" value="ATPase domain of HSP90 chaperone/DNA topoisomerase II/histidine kinase"/>
    <property type="match status" value="1"/>
</dbReference>
<dbReference type="AlphaFoldDB" id="A0A6N7X9Z5"/>
<keyword evidence="1" id="KW-1133">Transmembrane helix</keyword>
<dbReference type="Proteomes" id="UP000440713">
    <property type="component" value="Unassembled WGS sequence"/>
</dbReference>
<dbReference type="EMBL" id="VUNE01000001">
    <property type="protein sequence ID" value="MST61476.1"/>
    <property type="molecule type" value="Genomic_DNA"/>
</dbReference>
<evidence type="ECO:0000313" key="2">
    <source>
        <dbReference type="EMBL" id="MST61476.1"/>
    </source>
</evidence>
<accession>A0A6N7X9Z5</accession>
<comment type="caution">
    <text evidence="2">The sequence shown here is derived from an EMBL/GenBank/DDBJ whole genome shotgun (WGS) entry which is preliminary data.</text>
</comment>
<feature type="transmembrane region" description="Helical" evidence="1">
    <location>
        <begin position="114"/>
        <end position="146"/>
    </location>
</feature>
<protein>
    <submittedName>
        <fullName evidence="2">Uncharacterized protein</fullName>
    </submittedName>
</protein>
<reference evidence="2 3" key="1">
    <citation type="submission" date="2019-08" db="EMBL/GenBank/DDBJ databases">
        <title>In-depth cultivation of the pig gut microbiome towards novel bacterial diversity and tailored functional studies.</title>
        <authorList>
            <person name="Wylensek D."/>
            <person name="Hitch T.C.A."/>
            <person name="Clavel T."/>
        </authorList>
    </citation>
    <scope>NUCLEOTIDE SEQUENCE [LARGE SCALE GENOMIC DNA]</scope>
    <source>
        <strain evidence="2 3">WCA-SAB-591-4A-A</strain>
    </source>
</reference>